<name>A0ABU3ILB7_9BACE</name>
<comment type="caution">
    <text evidence="2">The sequence shown here is derived from an EMBL/GenBank/DDBJ whole genome shotgun (WGS) entry which is preliminary data.</text>
</comment>
<sequence>MMRKMIVTGSEGFIGKALCRELAKRGVEVIGLDRKSGSEATKVCELLKNEDIDCVFHLAAQTSVFNGNLEQIRKDNIDTFMRVADACNLYHVKLVYASSSTANPENTTSMYGISKYFDEQYASIYCKAATGCRLHNVYGPNPRKRTLLWFLIEKENVSLYNCGQNIRCFTYIDDIVEGLIYAVGCNRQLINICNVQPVTTMYFASLVKYYKPLEIELINKKRDFDNLEQSVNQDIYLVPLSYTSVEDGVKKVFAMRREDNSQKNAGAEK</sequence>
<accession>A0ABU3ILB7</accession>
<proteinExistence type="predicted"/>
<reference evidence="3" key="1">
    <citation type="submission" date="2023-07" db="EMBL/GenBank/DDBJ databases">
        <title>Reintroducing virulent viruses to syntetic microbiomes.</title>
        <authorList>
            <person name="Wilde J."/>
            <person name="Boyes R."/>
            <person name="Robinson A.V."/>
            <person name="Daisley B.A."/>
            <person name="Allen-Vercoe E."/>
        </authorList>
    </citation>
    <scope>NUCLEOTIDE SEQUENCE [LARGE SCALE GENOMIC DNA]</scope>
    <source>
        <strain evidence="3">225S_1D6FAA</strain>
    </source>
</reference>
<evidence type="ECO:0000259" key="1">
    <source>
        <dbReference type="Pfam" id="PF01370"/>
    </source>
</evidence>
<keyword evidence="3" id="KW-1185">Reference proteome</keyword>
<organism evidence="2 3">
    <name type="scientific">Bacteroides koreensis</name>
    <dbReference type="NCBI Taxonomy" id="1912896"/>
    <lineage>
        <taxon>Bacteria</taxon>
        <taxon>Pseudomonadati</taxon>
        <taxon>Bacteroidota</taxon>
        <taxon>Bacteroidia</taxon>
        <taxon>Bacteroidales</taxon>
        <taxon>Bacteroidaceae</taxon>
        <taxon>Bacteroides</taxon>
    </lineage>
</organism>
<dbReference type="CDD" id="cd08946">
    <property type="entry name" value="SDR_e"/>
    <property type="match status" value="1"/>
</dbReference>
<dbReference type="EMBL" id="JAVSNG010000001">
    <property type="protein sequence ID" value="MDT4403037.1"/>
    <property type="molecule type" value="Genomic_DNA"/>
</dbReference>
<evidence type="ECO:0000313" key="2">
    <source>
        <dbReference type="EMBL" id="MDT4403037.1"/>
    </source>
</evidence>
<dbReference type="InterPro" id="IPR036291">
    <property type="entry name" value="NAD(P)-bd_dom_sf"/>
</dbReference>
<dbReference type="InterPro" id="IPR001509">
    <property type="entry name" value="Epimerase_deHydtase"/>
</dbReference>
<dbReference type="RefSeq" id="WP_138274425.1">
    <property type="nucleotide sequence ID" value="NZ_JAVSNG010000001.1"/>
</dbReference>
<dbReference type="Proteomes" id="UP001269297">
    <property type="component" value="Unassembled WGS sequence"/>
</dbReference>
<feature type="domain" description="NAD-dependent epimerase/dehydratase" evidence="1">
    <location>
        <begin position="5"/>
        <end position="184"/>
    </location>
</feature>
<dbReference type="InterPro" id="IPR050177">
    <property type="entry name" value="Lipid_A_modif_metabolic_enz"/>
</dbReference>
<protein>
    <submittedName>
        <fullName evidence="2">SDR family oxidoreductase</fullName>
    </submittedName>
</protein>
<evidence type="ECO:0000313" key="3">
    <source>
        <dbReference type="Proteomes" id="UP001269297"/>
    </source>
</evidence>
<dbReference type="PANTHER" id="PTHR43245">
    <property type="entry name" value="BIFUNCTIONAL POLYMYXIN RESISTANCE PROTEIN ARNA"/>
    <property type="match status" value="1"/>
</dbReference>
<dbReference type="Gene3D" id="3.40.50.720">
    <property type="entry name" value="NAD(P)-binding Rossmann-like Domain"/>
    <property type="match status" value="1"/>
</dbReference>
<dbReference type="SUPFAM" id="SSF51735">
    <property type="entry name" value="NAD(P)-binding Rossmann-fold domains"/>
    <property type="match status" value="1"/>
</dbReference>
<dbReference type="Pfam" id="PF01370">
    <property type="entry name" value="Epimerase"/>
    <property type="match status" value="1"/>
</dbReference>
<gene>
    <name evidence="2" type="ORF">RO706_02260</name>
</gene>